<proteinExistence type="predicted"/>
<organism evidence="1 2">
    <name type="scientific">SAR86 cluster bacterium SAR86E</name>
    <dbReference type="NCBI Taxonomy" id="1208365"/>
    <lineage>
        <taxon>Bacteria</taxon>
        <taxon>Pseudomonadati</taxon>
        <taxon>Pseudomonadota</taxon>
        <taxon>Gammaproteobacteria</taxon>
        <taxon>SAR86 cluster</taxon>
    </lineage>
</organism>
<protein>
    <submittedName>
        <fullName evidence="1">Uncharacterized protein</fullName>
    </submittedName>
</protein>
<dbReference type="EMBL" id="AMWX01000001">
    <property type="protein sequence ID" value="EKO37101.1"/>
    <property type="molecule type" value="Genomic_DNA"/>
</dbReference>
<dbReference type="PATRIC" id="fig|1208365.4.peg.303"/>
<gene>
    <name evidence="1" type="ORF">B273_0302</name>
</gene>
<comment type="caution">
    <text evidence="1">The sequence shown here is derived from an EMBL/GenBank/DDBJ whole genome shotgun (WGS) entry which is preliminary data.</text>
</comment>
<dbReference type="STRING" id="1208365.B273_0302"/>
<dbReference type="AlphaFoldDB" id="K6GJB6"/>
<evidence type="ECO:0000313" key="2">
    <source>
        <dbReference type="Proteomes" id="UP000010310"/>
    </source>
</evidence>
<accession>K6GJB6</accession>
<name>K6GJB6_9GAMM</name>
<dbReference type="Proteomes" id="UP000010310">
    <property type="component" value="Unassembled WGS sequence"/>
</dbReference>
<keyword evidence="2" id="KW-1185">Reference proteome</keyword>
<evidence type="ECO:0000313" key="1">
    <source>
        <dbReference type="EMBL" id="EKO37101.1"/>
    </source>
</evidence>
<reference evidence="1 2" key="1">
    <citation type="submission" date="2012-09" db="EMBL/GenBank/DDBJ databases">
        <authorList>
            <person name="Dupont C.L."/>
            <person name="Rusch D.B."/>
            <person name="Lombardo M.-J."/>
            <person name="Novotny M."/>
            <person name="Yee-Greenbaum J."/>
            <person name="Laskin R."/>
        </authorList>
    </citation>
    <scope>NUCLEOTIDE SEQUENCE [LARGE SCALE GENOMIC DNA]</scope>
    <source>
        <strain evidence="1">SAR86E</strain>
    </source>
</reference>
<sequence>MKQFLLTIFFILSMPGLTESSKVVCELNGEYSITYKDLKKTYLSEGIEFFKNLARQTQQSLFLLDRAKSNFAESDWSRDKVYVVQYWNLDSANETMESLKYSIEPSPIWIYPDASSKIDISSEGPSVTHFLENEDKHPLFDDLLVDFYQVKNSINWFTGKGKLKVDIWLKHKDGARGKSPKVAIIAQGNCEPQKKKF</sequence>